<dbReference type="PANTHER" id="PTHR43034:SF2">
    <property type="entry name" value="ION-TRANSLOCATING OXIDOREDUCTASE COMPLEX SUBUNIT C"/>
    <property type="match status" value="1"/>
</dbReference>
<dbReference type="AlphaFoldDB" id="A0A935N1U5"/>
<dbReference type="GO" id="GO:0051539">
    <property type="term" value="F:4 iron, 4 sulfur cluster binding"/>
    <property type="evidence" value="ECO:0007669"/>
    <property type="project" value="InterPro"/>
</dbReference>
<reference evidence="2 3" key="1">
    <citation type="submission" date="2020-10" db="EMBL/GenBank/DDBJ databases">
        <title>Connecting structure to function with the recovery of over 1000 high-quality activated sludge metagenome-assembled genomes encoding full-length rRNA genes using long-read sequencing.</title>
        <authorList>
            <person name="Singleton C.M."/>
            <person name="Petriglieri F."/>
            <person name="Kristensen J.M."/>
            <person name="Kirkegaard R.H."/>
            <person name="Michaelsen T.Y."/>
            <person name="Andersen M.H."/>
            <person name="Karst S.M."/>
            <person name="Dueholm M.S."/>
            <person name="Nielsen P.H."/>
            <person name="Albertsen M."/>
        </authorList>
    </citation>
    <scope>NUCLEOTIDE SEQUENCE [LARGE SCALE GENOMIC DNA]</scope>
    <source>
        <strain evidence="2">EsbW_18-Q3-R4-48_BATAC.463</strain>
    </source>
</reference>
<dbReference type="EMBL" id="JADJMS010000008">
    <property type="protein sequence ID" value="MBK7414380.1"/>
    <property type="molecule type" value="Genomic_DNA"/>
</dbReference>
<dbReference type="InterPro" id="IPR010208">
    <property type="entry name" value="Ion_transpt_RnfC/RsxC"/>
</dbReference>
<evidence type="ECO:0000313" key="3">
    <source>
        <dbReference type="Proteomes" id="UP000739411"/>
    </source>
</evidence>
<evidence type="ECO:0000259" key="1">
    <source>
        <dbReference type="Pfam" id="PF13375"/>
    </source>
</evidence>
<feature type="domain" description="RnfC Barrel sandwich hybrid" evidence="1">
    <location>
        <begin position="1"/>
        <end position="75"/>
    </location>
</feature>
<name>A0A935N1U5_9RHOO</name>
<organism evidence="2 3">
    <name type="scientific">Candidatus Dechloromonas phosphorivorans</name>
    <dbReference type="NCBI Taxonomy" id="2899244"/>
    <lineage>
        <taxon>Bacteria</taxon>
        <taxon>Pseudomonadati</taxon>
        <taxon>Pseudomonadota</taxon>
        <taxon>Betaproteobacteria</taxon>
        <taxon>Rhodocyclales</taxon>
        <taxon>Azonexaceae</taxon>
        <taxon>Dechloromonas</taxon>
    </lineage>
</organism>
<dbReference type="Pfam" id="PF13375">
    <property type="entry name" value="RnfC_N"/>
    <property type="match status" value="1"/>
</dbReference>
<protein>
    <recommendedName>
        <fullName evidence="1">RnfC Barrel sandwich hybrid domain-containing protein</fullName>
    </recommendedName>
</protein>
<dbReference type="InterPro" id="IPR026902">
    <property type="entry name" value="RnfC_N"/>
</dbReference>
<dbReference type="GO" id="GO:0016020">
    <property type="term" value="C:membrane"/>
    <property type="evidence" value="ECO:0007669"/>
    <property type="project" value="InterPro"/>
</dbReference>
<sequence>MVVPLHQSIGGLPRPVVQAGEPKVLRGHLISEADGWISAAVHAPTSGTVLEVALHVQPHPSGLDALCVVIEPDGKDEWIERTILDYKAMTPEQVRASATIRRCECLAARFPDARQVDRIKDSADGRNGHQRC</sequence>
<accession>A0A935N1U5</accession>
<dbReference type="PANTHER" id="PTHR43034">
    <property type="entry name" value="ION-TRANSLOCATING OXIDOREDUCTASE COMPLEX SUBUNIT C"/>
    <property type="match status" value="1"/>
</dbReference>
<comment type="caution">
    <text evidence="2">The sequence shown here is derived from an EMBL/GenBank/DDBJ whole genome shotgun (WGS) entry which is preliminary data.</text>
</comment>
<dbReference type="Proteomes" id="UP000739411">
    <property type="component" value="Unassembled WGS sequence"/>
</dbReference>
<gene>
    <name evidence="2" type="ORF">IPJ38_03945</name>
</gene>
<evidence type="ECO:0000313" key="2">
    <source>
        <dbReference type="EMBL" id="MBK7414380.1"/>
    </source>
</evidence>
<proteinExistence type="predicted"/>
<dbReference type="GO" id="GO:0009055">
    <property type="term" value="F:electron transfer activity"/>
    <property type="evidence" value="ECO:0007669"/>
    <property type="project" value="InterPro"/>
</dbReference>